<comment type="subcellular location">
    <subcellularLocation>
        <location evidence="6">Cytoplasm</location>
    </subcellularLocation>
</comment>
<evidence type="ECO:0000256" key="2">
    <source>
        <dbReference type="ARBA" id="ARBA00022490"/>
    </source>
</evidence>
<dbReference type="AlphaFoldDB" id="A0A840V6I9"/>
<gene>
    <name evidence="6" type="primary">prmA</name>
    <name evidence="7" type="ORF">HNQ81_002377</name>
</gene>
<reference evidence="7 8" key="1">
    <citation type="submission" date="2020-08" db="EMBL/GenBank/DDBJ databases">
        <title>Genomic Encyclopedia of Type Strains, Phase IV (KMG-IV): sequencing the most valuable type-strain genomes for metagenomic binning, comparative biology and taxonomic classification.</title>
        <authorList>
            <person name="Goeker M."/>
        </authorList>
    </citation>
    <scope>NUCLEOTIDE SEQUENCE [LARGE SCALE GENOMIC DNA]</scope>
    <source>
        <strain evidence="7 8">DSM 28570</strain>
    </source>
</reference>
<dbReference type="PANTHER" id="PTHR43648:SF1">
    <property type="entry name" value="ELECTRON TRANSFER FLAVOPROTEIN BETA SUBUNIT LYSINE METHYLTRANSFERASE"/>
    <property type="match status" value="1"/>
</dbReference>
<dbReference type="InterPro" id="IPR050078">
    <property type="entry name" value="Ribosomal_L11_MeTrfase_PrmA"/>
</dbReference>
<evidence type="ECO:0000256" key="1">
    <source>
        <dbReference type="ARBA" id="ARBA00009741"/>
    </source>
</evidence>
<organism evidence="7 8">
    <name type="scientific">Desulfoprunum benzoelyticum</name>
    <dbReference type="NCBI Taxonomy" id="1506996"/>
    <lineage>
        <taxon>Bacteria</taxon>
        <taxon>Pseudomonadati</taxon>
        <taxon>Thermodesulfobacteriota</taxon>
        <taxon>Desulfobulbia</taxon>
        <taxon>Desulfobulbales</taxon>
        <taxon>Desulfobulbaceae</taxon>
        <taxon>Desulfoprunum</taxon>
    </lineage>
</organism>
<dbReference type="Pfam" id="PF06325">
    <property type="entry name" value="PrmA"/>
    <property type="match status" value="1"/>
</dbReference>
<evidence type="ECO:0000313" key="7">
    <source>
        <dbReference type="EMBL" id="MBB5348641.1"/>
    </source>
</evidence>
<keyword evidence="4 6" id="KW-0808">Transferase</keyword>
<evidence type="ECO:0000313" key="8">
    <source>
        <dbReference type="Proteomes" id="UP000539642"/>
    </source>
</evidence>
<evidence type="ECO:0000256" key="4">
    <source>
        <dbReference type="ARBA" id="ARBA00022679"/>
    </source>
</evidence>
<evidence type="ECO:0000256" key="6">
    <source>
        <dbReference type="HAMAP-Rule" id="MF_00735"/>
    </source>
</evidence>
<dbReference type="InterPro" id="IPR004498">
    <property type="entry name" value="Ribosomal_PrmA_MeTrfase"/>
</dbReference>
<dbReference type="PANTHER" id="PTHR43648">
    <property type="entry name" value="ELECTRON TRANSFER FLAVOPROTEIN BETA SUBUNIT LYSINE METHYLTRANSFERASE"/>
    <property type="match status" value="1"/>
</dbReference>
<feature type="binding site" evidence="6">
    <location>
        <position position="234"/>
    </location>
    <ligand>
        <name>S-adenosyl-L-methionine</name>
        <dbReference type="ChEBI" id="CHEBI:59789"/>
    </ligand>
</feature>
<evidence type="ECO:0000256" key="5">
    <source>
        <dbReference type="ARBA" id="ARBA00022691"/>
    </source>
</evidence>
<dbReference type="GO" id="GO:0005840">
    <property type="term" value="C:ribosome"/>
    <property type="evidence" value="ECO:0007669"/>
    <property type="project" value="UniProtKB-KW"/>
</dbReference>
<sequence>MMDQNLRLKLSICTDPVLVEPISDFLLGVTESAVEIDVADQDGRQYLNAYLAEADMEEGRRRQIILQIGAYLSELAKIFKVSEPSLAVSEYAEEDWGSNWKKHFIPFAIVPGLVIAPTWERYQAAPGEQVIVMDPGMAFGTGHHATTSLCLALVREVVERGGGSRVLDVGTGTGILGMAAALYGATRVLAIDNDPLAVAAASENVARNDLATVMEVSAAALEKVAGGYTLVVANIIHDTLLEMAGALARLVEEGGALVLSGILQGEQTENIVHCFSGLGFEPVRIDRLAEWSALLLRKGKG</sequence>
<evidence type="ECO:0000256" key="3">
    <source>
        <dbReference type="ARBA" id="ARBA00022603"/>
    </source>
</evidence>
<comment type="caution">
    <text evidence="7">The sequence shown here is derived from an EMBL/GenBank/DDBJ whole genome shotgun (WGS) entry which is preliminary data.</text>
</comment>
<name>A0A840V6I9_9BACT</name>
<dbReference type="InterPro" id="IPR029063">
    <property type="entry name" value="SAM-dependent_MTases_sf"/>
</dbReference>
<dbReference type="EC" id="2.1.1.-" evidence="6"/>
<feature type="binding site" evidence="6">
    <location>
        <position position="170"/>
    </location>
    <ligand>
        <name>S-adenosyl-L-methionine</name>
        <dbReference type="ChEBI" id="CHEBI:59789"/>
    </ligand>
</feature>
<dbReference type="Proteomes" id="UP000539642">
    <property type="component" value="Unassembled WGS sequence"/>
</dbReference>
<keyword evidence="2 6" id="KW-0963">Cytoplasm</keyword>
<keyword evidence="8" id="KW-1185">Reference proteome</keyword>
<dbReference type="GO" id="GO:0032259">
    <property type="term" value="P:methylation"/>
    <property type="evidence" value="ECO:0007669"/>
    <property type="project" value="UniProtKB-KW"/>
</dbReference>
<dbReference type="HAMAP" id="MF_00735">
    <property type="entry name" value="Methyltr_PrmA"/>
    <property type="match status" value="1"/>
</dbReference>
<dbReference type="CDD" id="cd02440">
    <property type="entry name" value="AdoMet_MTases"/>
    <property type="match status" value="1"/>
</dbReference>
<feature type="binding site" evidence="6">
    <location>
        <position position="192"/>
    </location>
    <ligand>
        <name>S-adenosyl-L-methionine</name>
        <dbReference type="ChEBI" id="CHEBI:59789"/>
    </ligand>
</feature>
<dbReference type="GO" id="GO:0008276">
    <property type="term" value="F:protein methyltransferase activity"/>
    <property type="evidence" value="ECO:0007669"/>
    <property type="project" value="UniProtKB-UniRule"/>
</dbReference>
<comment type="catalytic activity">
    <reaction evidence="6">
        <text>L-lysyl-[protein] + 3 S-adenosyl-L-methionine = N(6),N(6),N(6)-trimethyl-L-lysyl-[protein] + 3 S-adenosyl-L-homocysteine + 3 H(+)</text>
        <dbReference type="Rhea" id="RHEA:54192"/>
        <dbReference type="Rhea" id="RHEA-COMP:9752"/>
        <dbReference type="Rhea" id="RHEA-COMP:13826"/>
        <dbReference type="ChEBI" id="CHEBI:15378"/>
        <dbReference type="ChEBI" id="CHEBI:29969"/>
        <dbReference type="ChEBI" id="CHEBI:57856"/>
        <dbReference type="ChEBI" id="CHEBI:59789"/>
        <dbReference type="ChEBI" id="CHEBI:61961"/>
    </reaction>
</comment>
<comment type="function">
    <text evidence="6">Methylates ribosomal protein L11.</text>
</comment>
<dbReference type="Gene3D" id="3.40.50.150">
    <property type="entry name" value="Vaccinia Virus protein VP39"/>
    <property type="match status" value="1"/>
</dbReference>
<dbReference type="RefSeq" id="WP_183351476.1">
    <property type="nucleotide sequence ID" value="NZ_JACHEO010000013.1"/>
</dbReference>
<accession>A0A840V6I9</accession>
<dbReference type="SUPFAM" id="SSF53335">
    <property type="entry name" value="S-adenosyl-L-methionine-dependent methyltransferases"/>
    <property type="match status" value="1"/>
</dbReference>
<proteinExistence type="inferred from homology"/>
<keyword evidence="7" id="KW-0687">Ribonucleoprotein</keyword>
<dbReference type="EMBL" id="JACHEO010000013">
    <property type="protein sequence ID" value="MBB5348641.1"/>
    <property type="molecule type" value="Genomic_DNA"/>
</dbReference>
<keyword evidence="7" id="KW-0689">Ribosomal protein</keyword>
<keyword evidence="3 6" id="KW-0489">Methyltransferase</keyword>
<protein>
    <recommendedName>
        <fullName evidence="6">Ribosomal protein L11 methyltransferase</fullName>
        <shortName evidence="6">L11 Mtase</shortName>
        <ecNumber evidence="6">2.1.1.-</ecNumber>
    </recommendedName>
</protein>
<dbReference type="GO" id="GO:0005737">
    <property type="term" value="C:cytoplasm"/>
    <property type="evidence" value="ECO:0007669"/>
    <property type="project" value="UniProtKB-SubCell"/>
</dbReference>
<feature type="binding site" evidence="6">
    <location>
        <position position="147"/>
    </location>
    <ligand>
        <name>S-adenosyl-L-methionine</name>
        <dbReference type="ChEBI" id="CHEBI:59789"/>
    </ligand>
</feature>
<comment type="similarity">
    <text evidence="1 6">Belongs to the methyltransferase superfamily. PrmA family.</text>
</comment>
<keyword evidence="5 6" id="KW-0949">S-adenosyl-L-methionine</keyword>
<dbReference type="NCBIfam" id="TIGR00406">
    <property type="entry name" value="prmA"/>
    <property type="match status" value="1"/>
</dbReference>